<proteinExistence type="predicted"/>
<organism evidence="2 3">
    <name type="scientific">Pisolithus microcarpus 441</name>
    <dbReference type="NCBI Taxonomy" id="765257"/>
    <lineage>
        <taxon>Eukaryota</taxon>
        <taxon>Fungi</taxon>
        <taxon>Dikarya</taxon>
        <taxon>Basidiomycota</taxon>
        <taxon>Agaricomycotina</taxon>
        <taxon>Agaricomycetes</taxon>
        <taxon>Agaricomycetidae</taxon>
        <taxon>Boletales</taxon>
        <taxon>Sclerodermatineae</taxon>
        <taxon>Pisolithaceae</taxon>
        <taxon>Pisolithus</taxon>
    </lineage>
</organism>
<protein>
    <recommendedName>
        <fullName evidence="1">Fungal-type protein kinase domain-containing protein</fullName>
    </recommendedName>
</protein>
<dbReference type="AlphaFoldDB" id="A0A0C9ZE05"/>
<dbReference type="EMBL" id="KN833719">
    <property type="protein sequence ID" value="KIK24164.1"/>
    <property type="molecule type" value="Genomic_DNA"/>
</dbReference>
<feature type="domain" description="Fungal-type protein kinase" evidence="1">
    <location>
        <begin position="137"/>
        <end position="307"/>
    </location>
</feature>
<evidence type="ECO:0000259" key="1">
    <source>
        <dbReference type="Pfam" id="PF17667"/>
    </source>
</evidence>
<dbReference type="HOGENOM" id="CLU_068370_0_0_1"/>
<evidence type="ECO:0000313" key="2">
    <source>
        <dbReference type="EMBL" id="KIK24164.1"/>
    </source>
</evidence>
<dbReference type="InterPro" id="IPR040976">
    <property type="entry name" value="Pkinase_fungal"/>
</dbReference>
<reference evidence="2 3" key="1">
    <citation type="submission" date="2014-04" db="EMBL/GenBank/DDBJ databases">
        <authorList>
            <consortium name="DOE Joint Genome Institute"/>
            <person name="Kuo A."/>
            <person name="Kohler A."/>
            <person name="Costa M.D."/>
            <person name="Nagy L.G."/>
            <person name="Floudas D."/>
            <person name="Copeland A."/>
            <person name="Barry K.W."/>
            <person name="Cichocki N."/>
            <person name="Veneault-Fourrey C."/>
            <person name="LaButti K."/>
            <person name="Lindquist E.A."/>
            <person name="Lipzen A."/>
            <person name="Lundell T."/>
            <person name="Morin E."/>
            <person name="Murat C."/>
            <person name="Sun H."/>
            <person name="Tunlid A."/>
            <person name="Henrissat B."/>
            <person name="Grigoriev I.V."/>
            <person name="Hibbett D.S."/>
            <person name="Martin F."/>
            <person name="Nordberg H.P."/>
            <person name="Cantor M.N."/>
            <person name="Hua S.X."/>
        </authorList>
    </citation>
    <scope>NUCLEOTIDE SEQUENCE [LARGE SCALE GENOMIC DNA]</scope>
    <source>
        <strain evidence="2 3">441</strain>
    </source>
</reference>
<keyword evidence="3" id="KW-1185">Reference proteome</keyword>
<dbReference type="Proteomes" id="UP000054018">
    <property type="component" value="Unassembled WGS sequence"/>
</dbReference>
<reference evidence="3" key="2">
    <citation type="submission" date="2015-01" db="EMBL/GenBank/DDBJ databases">
        <title>Evolutionary Origins and Diversification of the Mycorrhizal Mutualists.</title>
        <authorList>
            <consortium name="DOE Joint Genome Institute"/>
            <consortium name="Mycorrhizal Genomics Consortium"/>
            <person name="Kohler A."/>
            <person name="Kuo A."/>
            <person name="Nagy L.G."/>
            <person name="Floudas D."/>
            <person name="Copeland A."/>
            <person name="Barry K.W."/>
            <person name="Cichocki N."/>
            <person name="Veneault-Fourrey C."/>
            <person name="LaButti K."/>
            <person name="Lindquist E.A."/>
            <person name="Lipzen A."/>
            <person name="Lundell T."/>
            <person name="Morin E."/>
            <person name="Murat C."/>
            <person name="Riley R."/>
            <person name="Ohm R."/>
            <person name="Sun H."/>
            <person name="Tunlid A."/>
            <person name="Henrissat B."/>
            <person name="Grigoriev I.V."/>
            <person name="Hibbett D.S."/>
            <person name="Martin F."/>
        </authorList>
    </citation>
    <scope>NUCLEOTIDE SEQUENCE [LARGE SCALE GENOMIC DNA]</scope>
    <source>
        <strain evidence="3">441</strain>
    </source>
</reference>
<name>A0A0C9ZE05_9AGAM</name>
<evidence type="ECO:0000313" key="3">
    <source>
        <dbReference type="Proteomes" id="UP000054018"/>
    </source>
</evidence>
<dbReference type="OrthoDB" id="2687531at2759"/>
<dbReference type="Pfam" id="PF17667">
    <property type="entry name" value="Pkinase_fungal"/>
    <property type="match status" value="1"/>
</dbReference>
<gene>
    <name evidence="2" type="ORF">PISMIDRAFT_99204</name>
</gene>
<accession>A0A0C9ZE05</accession>
<sequence length="307" mass="34328">MVDSNTAETHWELSKDDSQMLLDRLFPDEVIFGPISMGELFIKNQRNYFLMEQVFKNLVDKGLYNEQEQHWSGAPDLSAMAATAQEGPLVNFFNSVIKCINDACGTVRPGSLWQLLVATVLEIVRKLDMSCWLTPGSKLDWRHLATFAEVKNCGGKANEKSSYIEMAGKVSCLLYAQDGHHAAPCFHILGSSIHLTIFDHGGSLSTCGYDINSKTHDFICILISVTSTPHEILSFNTLITWVWQQCNGKTVGVKALNVWVGDTELAIELDRVLFISDNLFSRGTMVWGGMIRDTQTRTREPVVMKDS</sequence>